<gene>
    <name evidence="2" type="ORF">AOL_s00188g208</name>
</gene>
<sequence>MPPVQSKLRDIHIWMAEENDYTLPGCPEEIEWGEDYFYEPDAGINLLVRKSSKKPFPVTIRAGMQRSGKIFLWCNGPCDVRMICERYLPVSSQCFIPRRISPPDELVLLASIPTSNPPVVQTSMLHNFPQEIFLKVCGKLRLNDLVDLSQTCRSFLSMISQEQLLWHSKLKETQHHPLGLEEFDNTINYFGEAVKYIDDITESPNCCRQCLSSSAQNRTFVGKINPVFLCETCLHTSYPDTMPFHLPISTPHNAVSDWGYYVASWYRYGRLVPGMTFHSYFSRNRINTLIEKGQIRMPKHFLPSDILQFLIKPVLENVPAVGRFDFEGGDQFSRFQFWNNRLQWNRSRDTMMIRTFDGRGLHELGESFDASPADQFVMFVYVSTDDLQGF</sequence>
<accession>G1XQJ6</accession>
<protein>
    <recommendedName>
        <fullName evidence="1">F-box domain-containing protein</fullName>
    </recommendedName>
</protein>
<dbReference type="Pfam" id="PF12937">
    <property type="entry name" value="F-box-like"/>
    <property type="match status" value="1"/>
</dbReference>
<evidence type="ECO:0000259" key="1">
    <source>
        <dbReference type="PROSITE" id="PS50181"/>
    </source>
</evidence>
<reference evidence="2 3" key="1">
    <citation type="journal article" date="2011" name="PLoS Pathog.">
        <title>Genomic and proteomic analyses of the fungus Arthrobotrys oligospora provide insights into nematode-trap formation.</title>
        <authorList>
            <person name="Yang J."/>
            <person name="Wang L."/>
            <person name="Ji X."/>
            <person name="Feng Y."/>
            <person name="Li X."/>
            <person name="Zou C."/>
            <person name="Xu J."/>
            <person name="Ren Y."/>
            <person name="Mi Q."/>
            <person name="Wu J."/>
            <person name="Liu S."/>
            <person name="Liu Y."/>
            <person name="Huang X."/>
            <person name="Wang H."/>
            <person name="Niu X."/>
            <person name="Li J."/>
            <person name="Liang L."/>
            <person name="Luo Y."/>
            <person name="Ji K."/>
            <person name="Zhou W."/>
            <person name="Yu Z."/>
            <person name="Li G."/>
            <person name="Liu Y."/>
            <person name="Li L."/>
            <person name="Qiao M."/>
            <person name="Feng L."/>
            <person name="Zhang K.-Q."/>
        </authorList>
    </citation>
    <scope>NUCLEOTIDE SEQUENCE [LARGE SCALE GENOMIC DNA]</scope>
    <source>
        <strain evidence="3">ATCC 24927 / CBS 115.81 / DSM 1491</strain>
    </source>
</reference>
<evidence type="ECO:0000313" key="3">
    <source>
        <dbReference type="Proteomes" id="UP000008784"/>
    </source>
</evidence>
<dbReference type="RefSeq" id="XP_011126758.1">
    <property type="nucleotide sequence ID" value="XM_011128456.1"/>
</dbReference>
<dbReference type="EMBL" id="ADOT01000280">
    <property type="protein sequence ID" value="EGX44540.1"/>
    <property type="molecule type" value="Genomic_DNA"/>
</dbReference>
<dbReference type="InterPro" id="IPR036047">
    <property type="entry name" value="F-box-like_dom_sf"/>
</dbReference>
<dbReference type="InterPro" id="IPR001810">
    <property type="entry name" value="F-box_dom"/>
</dbReference>
<organism evidence="2 3">
    <name type="scientific">Arthrobotrys oligospora (strain ATCC 24927 / CBS 115.81 / DSM 1491)</name>
    <name type="common">Nematode-trapping fungus</name>
    <name type="synonym">Didymozoophaga oligospora</name>
    <dbReference type="NCBI Taxonomy" id="756982"/>
    <lineage>
        <taxon>Eukaryota</taxon>
        <taxon>Fungi</taxon>
        <taxon>Dikarya</taxon>
        <taxon>Ascomycota</taxon>
        <taxon>Pezizomycotina</taxon>
        <taxon>Orbiliomycetes</taxon>
        <taxon>Orbiliales</taxon>
        <taxon>Orbiliaceae</taxon>
        <taxon>Orbilia</taxon>
        <taxon>Orbilia oligospora</taxon>
    </lineage>
</organism>
<keyword evidence="3" id="KW-1185">Reference proteome</keyword>
<comment type="caution">
    <text evidence="2">The sequence shown here is derived from an EMBL/GenBank/DDBJ whole genome shotgun (WGS) entry which is preliminary data.</text>
</comment>
<dbReference type="SUPFAM" id="SSF81383">
    <property type="entry name" value="F-box domain"/>
    <property type="match status" value="1"/>
</dbReference>
<feature type="domain" description="F-box" evidence="1">
    <location>
        <begin position="122"/>
        <end position="169"/>
    </location>
</feature>
<name>G1XQJ6_ARTOA</name>
<dbReference type="Proteomes" id="UP000008784">
    <property type="component" value="Unassembled WGS sequence"/>
</dbReference>
<proteinExistence type="predicted"/>
<dbReference type="OrthoDB" id="5277012at2759"/>
<dbReference type="HOGENOM" id="CLU_707827_0_0_1"/>
<dbReference type="Gene3D" id="1.20.1280.50">
    <property type="match status" value="1"/>
</dbReference>
<dbReference type="InParanoid" id="G1XQJ6"/>
<dbReference type="AlphaFoldDB" id="G1XQJ6"/>
<evidence type="ECO:0000313" key="2">
    <source>
        <dbReference type="EMBL" id="EGX44540.1"/>
    </source>
</evidence>
<dbReference type="GeneID" id="22897657"/>
<dbReference type="PROSITE" id="PS50181">
    <property type="entry name" value="FBOX"/>
    <property type="match status" value="1"/>
</dbReference>